<comment type="caution">
    <text evidence="3">The sequence shown here is derived from an EMBL/GenBank/DDBJ whole genome shotgun (WGS) entry which is preliminary data.</text>
</comment>
<dbReference type="InterPro" id="IPR000259">
    <property type="entry name" value="Adhesion_dom_fimbrial"/>
</dbReference>
<dbReference type="Gene3D" id="2.60.40.1090">
    <property type="entry name" value="Fimbrial-type adhesion domain"/>
    <property type="match status" value="1"/>
</dbReference>
<reference evidence="3" key="2">
    <citation type="submission" date="2019-08" db="EMBL/GenBank/DDBJ databases">
        <title>Investigation of anaerobic lignin degradation for improved lignocellulosic biofuels.</title>
        <authorList>
            <person name="Deangelis K.PhD."/>
        </authorList>
    </citation>
    <scope>NUCLEOTIDE SEQUENCE [LARGE SCALE GENOMIC DNA]</scope>
    <source>
        <strain evidence="3">128R</strain>
    </source>
</reference>
<evidence type="ECO:0000259" key="2">
    <source>
        <dbReference type="Pfam" id="PF00419"/>
    </source>
</evidence>
<dbReference type="InterPro" id="IPR008966">
    <property type="entry name" value="Adhesion_dom_sf"/>
</dbReference>
<gene>
    <name evidence="3" type="ORF">FHU10_1015</name>
</gene>
<dbReference type="SUPFAM" id="SSF49401">
    <property type="entry name" value="Bacterial adhesins"/>
    <property type="match status" value="1"/>
</dbReference>
<accession>A0A559T1S3</accession>
<dbReference type="Pfam" id="PF00419">
    <property type="entry name" value="Fimbrial"/>
    <property type="match status" value="1"/>
</dbReference>
<dbReference type="PRINTS" id="PR01613">
    <property type="entry name" value="FIMBRIALPAPF"/>
</dbReference>
<dbReference type="InterPro" id="IPR036937">
    <property type="entry name" value="Adhesion_dom_fimbrial_sf"/>
</dbReference>
<evidence type="ECO:0000313" key="3">
    <source>
        <dbReference type="EMBL" id="TVZ68563.1"/>
    </source>
</evidence>
<protein>
    <submittedName>
        <fullName evidence="3">Type 1 fimbria pilin</fullName>
    </submittedName>
</protein>
<proteinExistence type="predicted"/>
<dbReference type="OrthoDB" id="7007417at2"/>
<sequence length="160" mass="17277">MRSVARMSTLLSLALLAISPLQAADNMSFRGTLIEPPPCLVNNGTNIDVPFDKIGVNTVDGINHRQQINYVLNCTAGPAWSMVLTLIGPAASYERATLQTNVANLGIKIYQNGQPFELSTPIAIDPQNPPLLEAVPVKKLGTELVEGMFEVTATLRADYQ</sequence>
<feature type="signal peptide" evidence="1">
    <location>
        <begin position="1"/>
        <end position="23"/>
    </location>
</feature>
<feature type="domain" description="Fimbrial-type adhesion" evidence="2">
    <location>
        <begin position="28"/>
        <end position="160"/>
    </location>
</feature>
<dbReference type="InterPro" id="IPR005430">
    <property type="entry name" value="P_pili_tip_PapF"/>
</dbReference>
<name>A0A559T1S3_SERFO</name>
<dbReference type="EMBL" id="VISQ01000001">
    <property type="protein sequence ID" value="TVZ68563.1"/>
    <property type="molecule type" value="Genomic_DNA"/>
</dbReference>
<reference evidence="3" key="1">
    <citation type="submission" date="2019-06" db="EMBL/GenBank/DDBJ databases">
        <authorList>
            <person name="Deangelis K."/>
            <person name="Huntemann M."/>
            <person name="Clum A."/>
            <person name="Pillay M."/>
            <person name="Palaniappan K."/>
            <person name="Varghese N."/>
            <person name="Mikhailova N."/>
            <person name="Stamatis D."/>
            <person name="Reddy T."/>
            <person name="Daum C."/>
            <person name="Shapiro N."/>
            <person name="Ivanova N."/>
            <person name="Kyrpides N."/>
            <person name="Woyke T."/>
        </authorList>
    </citation>
    <scope>NUCLEOTIDE SEQUENCE [LARGE SCALE GENOMIC DNA]</scope>
    <source>
        <strain evidence="3">128R</strain>
    </source>
</reference>
<organism evidence="3">
    <name type="scientific">Serratia fonticola</name>
    <dbReference type="NCBI Taxonomy" id="47917"/>
    <lineage>
        <taxon>Bacteria</taxon>
        <taxon>Pseudomonadati</taxon>
        <taxon>Pseudomonadota</taxon>
        <taxon>Gammaproteobacteria</taxon>
        <taxon>Enterobacterales</taxon>
        <taxon>Yersiniaceae</taxon>
        <taxon>Serratia</taxon>
    </lineage>
</organism>
<dbReference type="GO" id="GO:0009289">
    <property type="term" value="C:pilus"/>
    <property type="evidence" value="ECO:0007669"/>
    <property type="project" value="InterPro"/>
</dbReference>
<keyword evidence="1" id="KW-0732">Signal</keyword>
<dbReference type="AlphaFoldDB" id="A0A559T1S3"/>
<feature type="chain" id="PRO_5021753833" evidence="1">
    <location>
        <begin position="24"/>
        <end position="160"/>
    </location>
</feature>
<dbReference type="GO" id="GO:0007155">
    <property type="term" value="P:cell adhesion"/>
    <property type="evidence" value="ECO:0007669"/>
    <property type="project" value="InterPro"/>
</dbReference>
<evidence type="ECO:0000256" key="1">
    <source>
        <dbReference type="SAM" id="SignalP"/>
    </source>
</evidence>